<comment type="similarity">
    <text evidence="1">Belongs to the opioid growth factor receptor family.</text>
</comment>
<name>A0A9Y4K0F9_9TELE</name>
<feature type="domain" description="Opioid growth factor receptor (OGFr) conserved" evidence="3">
    <location>
        <begin position="183"/>
        <end position="385"/>
    </location>
</feature>
<dbReference type="AlphaFoldDB" id="A0A9Y4K0F9"/>
<organism evidence="4 5">
    <name type="scientific">Stegastes partitus</name>
    <name type="common">bicolor damselfish</name>
    <dbReference type="NCBI Taxonomy" id="144197"/>
    <lineage>
        <taxon>Eukaryota</taxon>
        <taxon>Metazoa</taxon>
        <taxon>Chordata</taxon>
        <taxon>Craniata</taxon>
        <taxon>Vertebrata</taxon>
        <taxon>Euteleostomi</taxon>
        <taxon>Actinopterygii</taxon>
        <taxon>Neopterygii</taxon>
        <taxon>Teleostei</taxon>
        <taxon>Neoteleostei</taxon>
        <taxon>Acanthomorphata</taxon>
        <taxon>Ovalentaria</taxon>
        <taxon>Pomacentridae</taxon>
        <taxon>Stegastes</taxon>
    </lineage>
</organism>
<dbReference type="InterPro" id="IPR039574">
    <property type="entry name" value="OGFr"/>
</dbReference>
<feature type="compositionally biased region" description="Acidic residues" evidence="2">
    <location>
        <begin position="97"/>
        <end position="109"/>
    </location>
</feature>
<dbReference type="Proteomes" id="UP000694891">
    <property type="component" value="Unplaced"/>
</dbReference>
<proteinExistence type="inferred from homology"/>
<evidence type="ECO:0000313" key="4">
    <source>
        <dbReference type="Proteomes" id="UP000694891"/>
    </source>
</evidence>
<reference evidence="5" key="1">
    <citation type="submission" date="2025-08" db="UniProtKB">
        <authorList>
            <consortium name="RefSeq"/>
        </authorList>
    </citation>
    <scope>IDENTIFICATION</scope>
</reference>
<dbReference type="GeneID" id="103358841"/>
<dbReference type="PANTHER" id="PTHR14015">
    <property type="entry name" value="OPIOID GROWTH FACTOR RECEPTOR OGFR ZETA-TYPE OPIOID RECEPTOR"/>
    <property type="match status" value="1"/>
</dbReference>
<protein>
    <submittedName>
        <fullName evidence="5">Opioid growth factor receptor-like</fullName>
    </submittedName>
</protein>
<keyword evidence="4" id="KW-1185">Reference proteome</keyword>
<evidence type="ECO:0000256" key="1">
    <source>
        <dbReference type="ARBA" id="ARBA00010365"/>
    </source>
</evidence>
<dbReference type="RefSeq" id="XP_008282203.1">
    <property type="nucleotide sequence ID" value="XM_008283981.1"/>
</dbReference>
<dbReference type="GO" id="GO:0140625">
    <property type="term" value="F:opioid growth factor receptor activity"/>
    <property type="evidence" value="ECO:0007669"/>
    <property type="project" value="InterPro"/>
</dbReference>
<feature type="region of interest" description="Disordered" evidence="2">
    <location>
        <begin position="88"/>
        <end position="110"/>
    </location>
</feature>
<evidence type="ECO:0000256" key="2">
    <source>
        <dbReference type="SAM" id="MobiDB-lite"/>
    </source>
</evidence>
<evidence type="ECO:0000259" key="3">
    <source>
        <dbReference type="Pfam" id="PF04664"/>
    </source>
</evidence>
<evidence type="ECO:0000313" key="5">
    <source>
        <dbReference type="RefSeq" id="XP_008282203.1"/>
    </source>
</evidence>
<sequence length="415" mass="49570">MAWSDHMLSALESLWRGTILLWRLISRMLYPVLGFGSRMLLFSKFWRRKPEVSDENKGLSVPEQALESVCEGQHEAAAGKRAAAFEPEPFSKRQRFEEEEEEEEDEFDSEEYRVETTDELYCGYDSTWETEQDQESSFRGSRRPAAHRYSKFSSFERAAKDMQNYRHNYPNQTRVQRWRTQSSDDKPNLNFYLGHSPTLPDGVYIHHFHDDWYGDYDTLEFVHTYIQWLFPLQEPGMNYEATPLTKEEVEDFLTSSTAKENLLKSYKLMLDFYGIELFDEKTGEVRRARNWRDRFNNLDSHTHNNLRITRILKCLGTLGYRHYQAPLVQFFLEETLVKRQLPRVRESVLNYFLFAVLDKGQRRKLIKFAFLKYDRKDEFVWCPKKIQMQWSDYKRDAHDLSPSVECLSPQYETQL</sequence>
<dbReference type="Pfam" id="PF04664">
    <property type="entry name" value="OGFr_N"/>
    <property type="match status" value="1"/>
</dbReference>
<accession>A0A9Y4K0F9</accession>
<gene>
    <name evidence="5" type="primary">LOC103358841</name>
</gene>
<dbReference type="PANTHER" id="PTHR14015:SF1">
    <property type="entry name" value="OPIOID GROWTH FACTOR RECEPTOR"/>
    <property type="match status" value="1"/>
</dbReference>
<dbReference type="GO" id="GO:0016020">
    <property type="term" value="C:membrane"/>
    <property type="evidence" value="ECO:0007669"/>
    <property type="project" value="InterPro"/>
</dbReference>
<dbReference type="InterPro" id="IPR006757">
    <property type="entry name" value="OGF_rcpt"/>
</dbReference>